<accession>A0A9N7N3R8</accession>
<dbReference type="OrthoDB" id="1684445at2759"/>
<feature type="region of interest" description="Disordered" evidence="1">
    <location>
        <begin position="194"/>
        <end position="261"/>
    </location>
</feature>
<comment type="caution">
    <text evidence="2">The sequence shown here is derived from an EMBL/GenBank/DDBJ whole genome shotgun (WGS) entry which is preliminary data.</text>
</comment>
<sequence>MMESKNGLEDQKPCSIFHGVESCIGRILAREASVGQSSRIFYRSPELGVPFKWESNPGTPIDPPLEDRIFPLSPSPMMQSSGLPLPSLPDQQNRAKDSANSWSLRKMAKTKFIRDVINKKMGSLGKSSTTTRRKKKRMSSVFVRSSFSSSSSLSTFSSNSRVLDSSSAIDDDGPFGCDSLDDRIFSRASALEKFSGPLENGQTPASVPFGWELQPGTPKNPPENELIPPPSPPPAMQSLSLPRPKLLEDEEKDKNRSTWKRARLWRRKKNETNENAKNVEYSEASFRRSSSLSSFSSVSSKPSFNGSYLSCFRPWSISDYVGFARRKFKALMF</sequence>
<evidence type="ECO:0000313" key="2">
    <source>
        <dbReference type="EMBL" id="CAA0820904.1"/>
    </source>
</evidence>
<reference evidence="2" key="1">
    <citation type="submission" date="2019-12" db="EMBL/GenBank/DDBJ databases">
        <authorList>
            <person name="Scholes J."/>
        </authorList>
    </citation>
    <scope>NUCLEOTIDE SEQUENCE</scope>
</reference>
<organism evidence="2 3">
    <name type="scientific">Striga hermonthica</name>
    <name type="common">Purple witchweed</name>
    <name type="synonym">Buchnera hermonthica</name>
    <dbReference type="NCBI Taxonomy" id="68872"/>
    <lineage>
        <taxon>Eukaryota</taxon>
        <taxon>Viridiplantae</taxon>
        <taxon>Streptophyta</taxon>
        <taxon>Embryophyta</taxon>
        <taxon>Tracheophyta</taxon>
        <taxon>Spermatophyta</taxon>
        <taxon>Magnoliopsida</taxon>
        <taxon>eudicotyledons</taxon>
        <taxon>Gunneridae</taxon>
        <taxon>Pentapetalae</taxon>
        <taxon>asterids</taxon>
        <taxon>lamiids</taxon>
        <taxon>Lamiales</taxon>
        <taxon>Orobanchaceae</taxon>
        <taxon>Buchnereae</taxon>
        <taxon>Striga</taxon>
    </lineage>
</organism>
<protein>
    <submittedName>
        <fullName evidence="2">Uncharacterized protein</fullName>
    </submittedName>
</protein>
<feature type="region of interest" description="Disordered" evidence="1">
    <location>
        <begin position="54"/>
        <end position="101"/>
    </location>
</feature>
<keyword evidence="3" id="KW-1185">Reference proteome</keyword>
<name>A0A9N7N3R8_STRHE</name>
<evidence type="ECO:0000313" key="3">
    <source>
        <dbReference type="Proteomes" id="UP001153555"/>
    </source>
</evidence>
<gene>
    <name evidence="2" type="ORF">SHERM_18906</name>
</gene>
<dbReference type="PANTHER" id="PTHR33257:SF6">
    <property type="entry name" value="OXYSTEROL-BINDING 4B-LIKE PROTEIN"/>
    <property type="match status" value="1"/>
</dbReference>
<dbReference type="AlphaFoldDB" id="A0A9N7N3R8"/>
<dbReference type="PANTHER" id="PTHR33257">
    <property type="entry name" value="OS05G0165500 PROTEIN"/>
    <property type="match status" value="1"/>
</dbReference>
<evidence type="ECO:0000256" key="1">
    <source>
        <dbReference type="SAM" id="MobiDB-lite"/>
    </source>
</evidence>
<feature type="compositionally biased region" description="Low complexity" evidence="1">
    <location>
        <begin position="139"/>
        <end position="162"/>
    </location>
</feature>
<proteinExistence type="predicted"/>
<dbReference type="Proteomes" id="UP001153555">
    <property type="component" value="Unassembled WGS sequence"/>
</dbReference>
<dbReference type="EMBL" id="CACSLK010020742">
    <property type="protein sequence ID" value="CAA0820904.1"/>
    <property type="molecule type" value="Genomic_DNA"/>
</dbReference>
<feature type="region of interest" description="Disordered" evidence="1">
    <location>
        <begin position="123"/>
        <end position="175"/>
    </location>
</feature>